<dbReference type="AlphaFoldDB" id="A0AA35X4T0"/>
<comment type="caution">
    <text evidence="1">The sequence shown here is derived from an EMBL/GenBank/DDBJ whole genome shotgun (WGS) entry which is preliminary data.</text>
</comment>
<evidence type="ECO:0000313" key="1">
    <source>
        <dbReference type="EMBL" id="CAI8038080.1"/>
    </source>
</evidence>
<reference evidence="1" key="1">
    <citation type="submission" date="2023-03" db="EMBL/GenBank/DDBJ databases">
        <authorList>
            <person name="Steffen K."/>
            <person name="Cardenas P."/>
        </authorList>
    </citation>
    <scope>NUCLEOTIDE SEQUENCE</scope>
</reference>
<sequence length="172" mass="18347">MALNLLDFLTPVARDALVLVVDSMKCAVSRSGVSGAGAVFRVAEGGGLVCGIQFISPSQQSRYIAVGLSLKFKSATHMHVQLTANGNMASLESAATSCGTGRKTRYPFITQRAQNGGRPCPPFARNRDPDVDECILQPCTTEDSNGGNRMLGSSAQAHFMAKLLEKYYEGKN</sequence>
<gene>
    <name evidence="1" type="ORF">GBAR_LOCUS21229</name>
</gene>
<keyword evidence="2" id="KW-1185">Reference proteome</keyword>
<protein>
    <submittedName>
        <fullName evidence="1">Uncharacterized protein</fullName>
    </submittedName>
</protein>
<proteinExistence type="predicted"/>
<evidence type="ECO:0000313" key="2">
    <source>
        <dbReference type="Proteomes" id="UP001174909"/>
    </source>
</evidence>
<dbReference type="Proteomes" id="UP001174909">
    <property type="component" value="Unassembled WGS sequence"/>
</dbReference>
<dbReference type="EMBL" id="CASHTH010002974">
    <property type="protein sequence ID" value="CAI8038080.1"/>
    <property type="molecule type" value="Genomic_DNA"/>
</dbReference>
<organism evidence="1 2">
    <name type="scientific">Geodia barretti</name>
    <name type="common">Barrett's horny sponge</name>
    <dbReference type="NCBI Taxonomy" id="519541"/>
    <lineage>
        <taxon>Eukaryota</taxon>
        <taxon>Metazoa</taxon>
        <taxon>Porifera</taxon>
        <taxon>Demospongiae</taxon>
        <taxon>Heteroscleromorpha</taxon>
        <taxon>Tetractinellida</taxon>
        <taxon>Astrophorina</taxon>
        <taxon>Geodiidae</taxon>
        <taxon>Geodia</taxon>
    </lineage>
</organism>
<name>A0AA35X4T0_GEOBA</name>
<accession>A0AA35X4T0</accession>